<keyword evidence="2" id="KW-1185">Reference proteome</keyword>
<comment type="caution">
    <text evidence="1">The sequence shown here is derived from an EMBL/GenBank/DDBJ whole genome shotgun (WGS) entry which is preliminary data.</text>
</comment>
<dbReference type="InterPro" id="IPR036691">
    <property type="entry name" value="Endo/exonu/phosph_ase_sf"/>
</dbReference>
<dbReference type="EMBL" id="JAZDWU010000011">
    <property type="protein sequence ID" value="KAK9986453.1"/>
    <property type="molecule type" value="Genomic_DNA"/>
</dbReference>
<reference evidence="1 2" key="1">
    <citation type="submission" date="2024-01" db="EMBL/GenBank/DDBJ databases">
        <title>A telomere-to-telomere, gap-free genome of sweet tea (Lithocarpus litseifolius).</title>
        <authorList>
            <person name="Zhou J."/>
        </authorList>
    </citation>
    <scope>NUCLEOTIDE SEQUENCE [LARGE SCALE GENOMIC DNA]</scope>
    <source>
        <strain evidence="1">Zhou-2022a</strain>
        <tissue evidence="1">Leaf</tissue>
    </source>
</reference>
<sequence>MDGFRKVVNVCGYKDLGYSGLDFTWCNMKEGKNRVYLRLDRALTTNDWINHFNGTRVLHLGDSTSDHCALLITDSIAMQPSRKPDLARWNKSVFGYVPKQIQNKRKALNALTLQDSAGIMGNEINSLRREINDLLDCEETLWHQRSRVLWYGQGDCNTKYFHSKASQRRKKNTISGI</sequence>
<dbReference type="Gene3D" id="3.60.10.10">
    <property type="entry name" value="Endonuclease/exonuclease/phosphatase"/>
    <property type="match status" value="1"/>
</dbReference>
<name>A0AAW2BLI8_9ROSI</name>
<dbReference type="Proteomes" id="UP001459277">
    <property type="component" value="Unassembled WGS sequence"/>
</dbReference>
<evidence type="ECO:0000313" key="2">
    <source>
        <dbReference type="Proteomes" id="UP001459277"/>
    </source>
</evidence>
<dbReference type="PANTHER" id="PTHR33710">
    <property type="entry name" value="BNAC02G09200D PROTEIN"/>
    <property type="match status" value="1"/>
</dbReference>
<gene>
    <name evidence="1" type="ORF">SO802_031404</name>
</gene>
<dbReference type="SUPFAM" id="SSF56219">
    <property type="entry name" value="DNase I-like"/>
    <property type="match status" value="1"/>
</dbReference>
<proteinExistence type="predicted"/>
<protein>
    <submittedName>
        <fullName evidence="1">Uncharacterized protein</fullName>
    </submittedName>
</protein>
<accession>A0AAW2BLI8</accession>
<dbReference type="AlphaFoldDB" id="A0AAW2BLI8"/>
<evidence type="ECO:0000313" key="1">
    <source>
        <dbReference type="EMBL" id="KAK9986453.1"/>
    </source>
</evidence>
<organism evidence="1 2">
    <name type="scientific">Lithocarpus litseifolius</name>
    <dbReference type="NCBI Taxonomy" id="425828"/>
    <lineage>
        <taxon>Eukaryota</taxon>
        <taxon>Viridiplantae</taxon>
        <taxon>Streptophyta</taxon>
        <taxon>Embryophyta</taxon>
        <taxon>Tracheophyta</taxon>
        <taxon>Spermatophyta</taxon>
        <taxon>Magnoliopsida</taxon>
        <taxon>eudicotyledons</taxon>
        <taxon>Gunneridae</taxon>
        <taxon>Pentapetalae</taxon>
        <taxon>rosids</taxon>
        <taxon>fabids</taxon>
        <taxon>Fagales</taxon>
        <taxon>Fagaceae</taxon>
        <taxon>Lithocarpus</taxon>
    </lineage>
</organism>
<dbReference type="PANTHER" id="PTHR33710:SF71">
    <property type="entry name" value="ENDONUCLEASE_EXONUCLEASE_PHOSPHATASE DOMAIN-CONTAINING PROTEIN"/>
    <property type="match status" value="1"/>
</dbReference>